<reference evidence="2 3" key="1">
    <citation type="submission" date="2016-11" db="EMBL/GenBank/DDBJ databases">
        <title>The macronuclear genome of Stentor coeruleus: a giant cell with tiny introns.</title>
        <authorList>
            <person name="Slabodnick M."/>
            <person name="Ruby J.G."/>
            <person name="Reiff S.B."/>
            <person name="Swart E.C."/>
            <person name="Gosai S."/>
            <person name="Prabakaran S."/>
            <person name="Witkowska E."/>
            <person name="Larue G.E."/>
            <person name="Fisher S."/>
            <person name="Freeman R.M."/>
            <person name="Gunawardena J."/>
            <person name="Chu W."/>
            <person name="Stover N.A."/>
            <person name="Gregory B.D."/>
            <person name="Nowacki M."/>
            <person name="Derisi J."/>
            <person name="Roy S.W."/>
            <person name="Marshall W.F."/>
            <person name="Sood P."/>
        </authorList>
    </citation>
    <scope>NUCLEOTIDE SEQUENCE [LARGE SCALE GENOMIC DNA]</scope>
    <source>
        <strain evidence="2">WM001</strain>
    </source>
</reference>
<proteinExistence type="predicted"/>
<feature type="region of interest" description="Disordered" evidence="1">
    <location>
        <begin position="40"/>
        <end position="77"/>
    </location>
</feature>
<keyword evidence="3" id="KW-1185">Reference proteome</keyword>
<organism evidence="2 3">
    <name type="scientific">Stentor coeruleus</name>
    <dbReference type="NCBI Taxonomy" id="5963"/>
    <lineage>
        <taxon>Eukaryota</taxon>
        <taxon>Sar</taxon>
        <taxon>Alveolata</taxon>
        <taxon>Ciliophora</taxon>
        <taxon>Postciliodesmatophora</taxon>
        <taxon>Heterotrichea</taxon>
        <taxon>Heterotrichida</taxon>
        <taxon>Stentoridae</taxon>
        <taxon>Stentor</taxon>
    </lineage>
</organism>
<comment type="caution">
    <text evidence="2">The sequence shown here is derived from an EMBL/GenBank/DDBJ whole genome shotgun (WGS) entry which is preliminary data.</text>
</comment>
<dbReference type="InterPro" id="IPR010736">
    <property type="entry name" value="SHIPPO-rpt"/>
</dbReference>
<name>A0A1R2CCM2_9CILI</name>
<gene>
    <name evidence="2" type="ORF">SteCoe_11672</name>
</gene>
<evidence type="ECO:0000313" key="3">
    <source>
        <dbReference type="Proteomes" id="UP000187209"/>
    </source>
</evidence>
<dbReference type="Proteomes" id="UP000187209">
    <property type="component" value="Unassembled WGS sequence"/>
</dbReference>
<accession>A0A1R2CCM2</accession>
<dbReference type="Pfam" id="PF07004">
    <property type="entry name" value="SHIPPO-rpt"/>
    <property type="match status" value="1"/>
</dbReference>
<protein>
    <submittedName>
        <fullName evidence="2">Uncharacterized protein</fullName>
    </submittedName>
</protein>
<dbReference type="AlphaFoldDB" id="A0A1R2CCM2"/>
<evidence type="ECO:0000313" key="2">
    <source>
        <dbReference type="EMBL" id="OMJ86736.1"/>
    </source>
</evidence>
<feature type="compositionally biased region" description="Polar residues" evidence="1">
    <location>
        <begin position="65"/>
        <end position="77"/>
    </location>
</feature>
<dbReference type="EMBL" id="MPUH01000196">
    <property type="protein sequence ID" value="OMJ86736.1"/>
    <property type="molecule type" value="Genomic_DNA"/>
</dbReference>
<sequence>MLKSELYDKSFEDLLKSLKIDRDKKIRYKKLTQRIIKLSSPKRQLDDDEDSVGPGRYNPKDHFLSTKSNSPSTTIGKSSRFKHSKLYPLKLVKSTNFPHNNLNKSLEDSYTFSTPSYSFKRTGHNLKLVNNPNVPGVGKYYLRNNSKYKAYSFKKSKRNFDWKKDIRVLQKLVEFDRKYS</sequence>
<evidence type="ECO:0000256" key="1">
    <source>
        <dbReference type="SAM" id="MobiDB-lite"/>
    </source>
</evidence>